<keyword evidence="1" id="KW-0433">Leucine-rich repeat</keyword>
<dbReference type="InterPro" id="IPR032675">
    <property type="entry name" value="LRR_dom_sf"/>
</dbReference>
<feature type="chain" id="PRO_5016382010" evidence="4">
    <location>
        <begin position="20"/>
        <end position="714"/>
    </location>
</feature>
<dbReference type="RefSeq" id="WP_112085907.1">
    <property type="nucleotide sequence ID" value="NZ_QLSV01000006.1"/>
</dbReference>
<dbReference type="AlphaFoldDB" id="A0A328WW57"/>
<sequence>MKKRYVTLLFVLLSILVQAQVINFPNQNFKNRLLATSPDVNFAKNLAGAYFKIDANNNGQIEVAEAAQVSWLYARQCNTNSLVGIEYFVNLKTLHADENFLTSLDVSACTQLEFLYCDGNYLNSLNVSGCPNLKWLFCGSNNLTSLNIDNNTSLTSLDFSENMISTINTPVLTELLTLQCSYTQLEYLDLMNCTKLASAWYDNNPQLTTLLIKNGVTNTPSVYNCTSLLYVCCDESELNAFITNFSQWNYTNCTFNSYCSFVPGGSFYTFQSNTSLDLNTNGCDSFDPKYPFLKYTIASENYNGIYISDSSGESIIAVTEGDYTFTPFIENPSYFTLSSSTIPVSFPDDPSPFLHSFCITPNGNRHDLEVTIIPTSVVRPGFDATFKIIFKNNGNQSQSGSLQFNFDDSKIDYVSSSIPLSNQSQDFLYWDYANLLPFESREISLTLNVNSPMETPSVNGGDDLGFSSIIYPVDIDENYVDNHSQIKLVVVNSYDPNDKTCLEGQTITPTMVGNYVHYVIRFENTGTFPAENVVVTDNIDTTKFDLNTLVPQSSSHSFVTRIINGKVEFIFENINLPFEDATNDGYVAFKIKTNPNLVIDDTFTNEANIFFDYNYPITTNLTSTTVTLLNSQDFAFDRYFTIYPNPAQDVLHVKMNEVMELNSVSIYNTLGQIVLAYPGVRELSLLDVSRLKRGAYFIKLTTEKGSAIKQFIKD</sequence>
<keyword evidence="8" id="KW-1185">Reference proteome</keyword>
<dbReference type="EMBL" id="QLSV01000006">
    <property type="protein sequence ID" value="RAR48074.1"/>
    <property type="molecule type" value="Genomic_DNA"/>
</dbReference>
<feature type="domain" description="Secretion system C-terminal sorting" evidence="5">
    <location>
        <begin position="642"/>
        <end position="712"/>
    </location>
</feature>
<dbReference type="OrthoDB" id="1110367at2"/>
<dbReference type="PANTHER" id="PTHR47566:SF1">
    <property type="entry name" value="PROTEIN NUD1"/>
    <property type="match status" value="1"/>
</dbReference>
<dbReference type="InterPro" id="IPR052574">
    <property type="entry name" value="CDIRP"/>
</dbReference>
<evidence type="ECO:0000256" key="4">
    <source>
        <dbReference type="SAM" id="SignalP"/>
    </source>
</evidence>
<dbReference type="Proteomes" id="UP000249518">
    <property type="component" value="Unassembled WGS sequence"/>
</dbReference>
<evidence type="ECO:0000256" key="3">
    <source>
        <dbReference type="ARBA" id="ARBA00022737"/>
    </source>
</evidence>
<evidence type="ECO:0000259" key="5">
    <source>
        <dbReference type="Pfam" id="PF18962"/>
    </source>
</evidence>
<feature type="domain" description="DUF7619" evidence="6">
    <location>
        <begin position="495"/>
        <end position="625"/>
    </location>
</feature>
<dbReference type="PANTHER" id="PTHR47566">
    <property type="match status" value="1"/>
</dbReference>
<evidence type="ECO:0000313" key="8">
    <source>
        <dbReference type="Proteomes" id="UP000249518"/>
    </source>
</evidence>
<accession>A0A328WW57</accession>
<dbReference type="InterPro" id="IPR026444">
    <property type="entry name" value="Secre_tail"/>
</dbReference>
<dbReference type="Pfam" id="PF24595">
    <property type="entry name" value="DUF7619"/>
    <property type="match status" value="1"/>
</dbReference>
<evidence type="ECO:0000313" key="7">
    <source>
        <dbReference type="EMBL" id="RAR48074.1"/>
    </source>
</evidence>
<dbReference type="InterPro" id="IPR047589">
    <property type="entry name" value="DUF11_rpt"/>
</dbReference>
<dbReference type="Gene3D" id="3.80.10.10">
    <property type="entry name" value="Ribonuclease Inhibitor"/>
    <property type="match status" value="1"/>
</dbReference>
<dbReference type="SUPFAM" id="SSF52058">
    <property type="entry name" value="L domain-like"/>
    <property type="match status" value="1"/>
</dbReference>
<name>A0A328WW57_9FLAO</name>
<keyword evidence="2 4" id="KW-0732">Signal</keyword>
<dbReference type="GO" id="GO:0035591">
    <property type="term" value="F:signaling adaptor activity"/>
    <property type="evidence" value="ECO:0007669"/>
    <property type="project" value="TreeGrafter"/>
</dbReference>
<dbReference type="NCBIfam" id="TIGR01451">
    <property type="entry name" value="B_ant_repeat"/>
    <property type="match status" value="1"/>
</dbReference>
<reference evidence="7 8" key="1">
    <citation type="submission" date="2018-06" db="EMBL/GenBank/DDBJ databases">
        <title>Genomic Encyclopedia of Type Strains, Phase III (KMG-III): the genomes of soil and plant-associated and newly described type strains.</title>
        <authorList>
            <person name="Whitman W."/>
        </authorList>
    </citation>
    <scope>NUCLEOTIDE SEQUENCE [LARGE SCALE GENOMIC DNA]</scope>
    <source>
        <strain evidence="7 8">CGMCC 1.12504</strain>
    </source>
</reference>
<keyword evidence="3" id="KW-0677">Repeat</keyword>
<proteinExistence type="predicted"/>
<evidence type="ECO:0000256" key="1">
    <source>
        <dbReference type="ARBA" id="ARBA00022614"/>
    </source>
</evidence>
<evidence type="ECO:0000259" key="6">
    <source>
        <dbReference type="Pfam" id="PF24595"/>
    </source>
</evidence>
<organism evidence="7 8">
    <name type="scientific">Flavobacterium lacus</name>
    <dbReference type="NCBI Taxonomy" id="1353778"/>
    <lineage>
        <taxon>Bacteria</taxon>
        <taxon>Pseudomonadati</taxon>
        <taxon>Bacteroidota</taxon>
        <taxon>Flavobacteriia</taxon>
        <taxon>Flavobacteriales</taxon>
        <taxon>Flavobacteriaceae</taxon>
        <taxon>Flavobacterium</taxon>
    </lineage>
</organism>
<dbReference type="InterPro" id="IPR055353">
    <property type="entry name" value="DUF7619"/>
</dbReference>
<comment type="caution">
    <text evidence="7">The sequence shown here is derived from an EMBL/GenBank/DDBJ whole genome shotgun (WGS) entry which is preliminary data.</text>
</comment>
<evidence type="ECO:0000256" key="2">
    <source>
        <dbReference type="ARBA" id="ARBA00022729"/>
    </source>
</evidence>
<protein>
    <submittedName>
        <fullName evidence="7">Putative repeat protein (TIGR01451 family)/predicted secreted protein (Por secretion system target)</fullName>
    </submittedName>
</protein>
<dbReference type="Pfam" id="PF18962">
    <property type="entry name" value="Por_Secre_tail"/>
    <property type="match status" value="1"/>
</dbReference>
<gene>
    <name evidence="7" type="ORF">B0I10_10675</name>
</gene>
<dbReference type="NCBIfam" id="TIGR04183">
    <property type="entry name" value="Por_Secre_tail"/>
    <property type="match status" value="1"/>
</dbReference>
<feature type="signal peptide" evidence="4">
    <location>
        <begin position="1"/>
        <end position="19"/>
    </location>
</feature>